<name>A0ABY3X1V3_9GAMM</name>
<feature type="domain" description="Solute-binding protein family 5" evidence="4">
    <location>
        <begin position="78"/>
        <end position="458"/>
    </location>
</feature>
<keyword evidence="2 3" id="KW-0732">Signal</keyword>
<dbReference type="PROSITE" id="PS01040">
    <property type="entry name" value="SBP_BACTERIAL_5"/>
    <property type="match status" value="1"/>
</dbReference>
<evidence type="ECO:0000313" key="5">
    <source>
        <dbReference type="EMBL" id="UNM94987.1"/>
    </source>
</evidence>
<organism evidence="5 6">
    <name type="scientific">Ignatzschineria rhizosphaerae</name>
    <dbReference type="NCBI Taxonomy" id="2923279"/>
    <lineage>
        <taxon>Bacteria</taxon>
        <taxon>Pseudomonadati</taxon>
        <taxon>Pseudomonadota</taxon>
        <taxon>Gammaproteobacteria</taxon>
        <taxon>Cardiobacteriales</taxon>
        <taxon>Ignatzschineriaceae</taxon>
        <taxon>Ignatzschineria</taxon>
    </lineage>
</organism>
<dbReference type="Gene3D" id="3.40.190.10">
    <property type="entry name" value="Periplasmic binding protein-like II"/>
    <property type="match status" value="1"/>
</dbReference>
<proteinExistence type="inferred from homology"/>
<evidence type="ECO:0000259" key="4">
    <source>
        <dbReference type="Pfam" id="PF00496"/>
    </source>
</evidence>
<comment type="similarity">
    <text evidence="1">Belongs to the bacterial solute-binding protein 5 family.</text>
</comment>
<dbReference type="RefSeq" id="WP_242146788.1">
    <property type="nucleotide sequence ID" value="NZ_CP093379.1"/>
</dbReference>
<accession>A0ABY3X1V3</accession>
<protein>
    <submittedName>
        <fullName evidence="5">ABC transporter substrate-binding protein</fullName>
    </submittedName>
</protein>
<feature type="signal peptide" evidence="3">
    <location>
        <begin position="1"/>
        <end position="33"/>
    </location>
</feature>
<dbReference type="Gene3D" id="3.10.105.10">
    <property type="entry name" value="Dipeptide-binding Protein, Domain 3"/>
    <property type="match status" value="1"/>
</dbReference>
<feature type="chain" id="PRO_5046288592" evidence="3">
    <location>
        <begin position="34"/>
        <end position="541"/>
    </location>
</feature>
<sequence>MSYPRPIKTQRRLKKYLSCAALLTSLAFSTSYASTLVYCSEASPDTFNPQLSSSGTAFDASAIPIFNRLTQFKVGTTEYEPSLAESWEISEDSTEFTFHLRKGVKFHSNRDFKPTRDFNADDVLFSFERQMNADHPYHNVSNRQFIYFNSMGFNDLIESIEKLDDYTVKITLTRPESPFLANIAMAFMSILSAEYGEVLLSKGTPELLDLNPIGTGPFELRAYEQDSRILYTKFKDYFGTPASIDRLIFSITPDAAVRYAKLQKGECQAMPYPNLADLERMKNNPDIKVESSTGLNIGYLAFNTTKKPLDKPEVRKALSIAVNKSHIIDAIFQGNAVAAKNYIPPSMWGHNNGIPDLEYNPEKAKTLLEEAGFKDGFEITLWAMPVQRAYNPNARRMAEIIQTDWDKIGVKANIVTYEWGEYLTRLRAGEHDTALVGWIGDNGDPDNFFSMTLSCNAAQSGSNYAKWCDPEFDKILQEARATADHDKRVALYLKAQEILSERQPVMNIAHASIYMPLRKEVNNYVVDPLGTNNFNDVKLEK</sequence>
<keyword evidence="6" id="KW-1185">Reference proteome</keyword>
<evidence type="ECO:0000256" key="1">
    <source>
        <dbReference type="ARBA" id="ARBA00005695"/>
    </source>
</evidence>
<dbReference type="InterPro" id="IPR039424">
    <property type="entry name" value="SBP_5"/>
</dbReference>
<dbReference type="InterPro" id="IPR030678">
    <property type="entry name" value="Peptide/Ni-bd"/>
</dbReference>
<dbReference type="PANTHER" id="PTHR30290">
    <property type="entry name" value="PERIPLASMIC BINDING COMPONENT OF ABC TRANSPORTER"/>
    <property type="match status" value="1"/>
</dbReference>
<dbReference type="EMBL" id="CP093379">
    <property type="protein sequence ID" value="UNM94987.1"/>
    <property type="molecule type" value="Genomic_DNA"/>
</dbReference>
<dbReference type="InterPro" id="IPR023765">
    <property type="entry name" value="SBP_5_CS"/>
</dbReference>
<dbReference type="PANTHER" id="PTHR30290:SF38">
    <property type="entry name" value="D,D-DIPEPTIDE-BINDING PERIPLASMIC PROTEIN DDPA-RELATED"/>
    <property type="match status" value="1"/>
</dbReference>
<reference evidence="5 6" key="1">
    <citation type="submission" date="2022-03" db="EMBL/GenBank/DDBJ databases">
        <title>Ignatzschineria rhizosphaerae HR5S32.</title>
        <authorList>
            <person name="Sun J.Q."/>
            <person name="Feng J.Y."/>
        </authorList>
    </citation>
    <scope>NUCLEOTIDE SEQUENCE [LARGE SCALE GENOMIC DNA]</scope>
    <source>
        <strain evidence="5 6">HR5S32</strain>
    </source>
</reference>
<evidence type="ECO:0000313" key="6">
    <source>
        <dbReference type="Proteomes" id="UP000829542"/>
    </source>
</evidence>
<dbReference type="Pfam" id="PF00496">
    <property type="entry name" value="SBP_bac_5"/>
    <property type="match status" value="1"/>
</dbReference>
<dbReference type="Gene3D" id="3.90.76.10">
    <property type="entry name" value="Dipeptide-binding Protein, Domain 1"/>
    <property type="match status" value="1"/>
</dbReference>
<evidence type="ECO:0000256" key="2">
    <source>
        <dbReference type="ARBA" id="ARBA00022729"/>
    </source>
</evidence>
<dbReference type="SUPFAM" id="SSF53850">
    <property type="entry name" value="Periplasmic binding protein-like II"/>
    <property type="match status" value="1"/>
</dbReference>
<dbReference type="PIRSF" id="PIRSF002741">
    <property type="entry name" value="MppA"/>
    <property type="match status" value="1"/>
</dbReference>
<gene>
    <name evidence="5" type="ORF">MMG00_06975</name>
</gene>
<dbReference type="InterPro" id="IPR000914">
    <property type="entry name" value="SBP_5_dom"/>
</dbReference>
<dbReference type="Proteomes" id="UP000829542">
    <property type="component" value="Chromosome"/>
</dbReference>
<dbReference type="CDD" id="cd08493">
    <property type="entry name" value="PBP2_DppA_like"/>
    <property type="match status" value="1"/>
</dbReference>
<evidence type="ECO:0000256" key="3">
    <source>
        <dbReference type="SAM" id="SignalP"/>
    </source>
</evidence>